<organism evidence="1 2">
    <name type="scientific">Catharanthus roseus</name>
    <name type="common">Madagascar periwinkle</name>
    <name type="synonym">Vinca rosea</name>
    <dbReference type="NCBI Taxonomy" id="4058"/>
    <lineage>
        <taxon>Eukaryota</taxon>
        <taxon>Viridiplantae</taxon>
        <taxon>Streptophyta</taxon>
        <taxon>Embryophyta</taxon>
        <taxon>Tracheophyta</taxon>
        <taxon>Spermatophyta</taxon>
        <taxon>Magnoliopsida</taxon>
        <taxon>eudicotyledons</taxon>
        <taxon>Gunneridae</taxon>
        <taxon>Pentapetalae</taxon>
        <taxon>asterids</taxon>
        <taxon>lamiids</taxon>
        <taxon>Gentianales</taxon>
        <taxon>Apocynaceae</taxon>
        <taxon>Rauvolfioideae</taxon>
        <taxon>Vinceae</taxon>
        <taxon>Catharanthinae</taxon>
        <taxon>Catharanthus</taxon>
    </lineage>
</organism>
<name>A0ACC0BMF5_CATRO</name>
<proteinExistence type="predicted"/>
<accession>A0ACC0BMF5</accession>
<dbReference type="EMBL" id="CM044703">
    <property type="protein sequence ID" value="KAI5673864.1"/>
    <property type="molecule type" value="Genomic_DNA"/>
</dbReference>
<sequence>MASVSSRFEKKICLWLKGKKEPIYLRNSLLFLQLKLKFYHCFCATAAAVFAPTAIDSAASVSPTVAAEVYGFYFNYNRWLSCFCFNISLIYAASLRSFLDLLRLSSLQQLLLYFSTPSTASTASNCCVPATASNVYNFCLF</sequence>
<protein>
    <submittedName>
        <fullName evidence="1">Uncharacterized protein</fullName>
    </submittedName>
</protein>
<reference evidence="2" key="1">
    <citation type="journal article" date="2023" name="Nat. Plants">
        <title>Single-cell RNA sequencing provides a high-resolution roadmap for understanding the multicellular compartmentation of specialized metabolism.</title>
        <authorList>
            <person name="Sun S."/>
            <person name="Shen X."/>
            <person name="Li Y."/>
            <person name="Li Y."/>
            <person name="Wang S."/>
            <person name="Li R."/>
            <person name="Zhang H."/>
            <person name="Shen G."/>
            <person name="Guo B."/>
            <person name="Wei J."/>
            <person name="Xu J."/>
            <person name="St-Pierre B."/>
            <person name="Chen S."/>
            <person name="Sun C."/>
        </authorList>
    </citation>
    <scope>NUCLEOTIDE SEQUENCE [LARGE SCALE GENOMIC DNA]</scope>
</reference>
<comment type="caution">
    <text evidence="1">The sequence shown here is derived from an EMBL/GenBank/DDBJ whole genome shotgun (WGS) entry which is preliminary data.</text>
</comment>
<gene>
    <name evidence="1" type="ORF">M9H77_14228</name>
</gene>
<keyword evidence="2" id="KW-1185">Reference proteome</keyword>
<evidence type="ECO:0000313" key="1">
    <source>
        <dbReference type="EMBL" id="KAI5673864.1"/>
    </source>
</evidence>
<dbReference type="Proteomes" id="UP001060085">
    <property type="component" value="Linkage Group LG03"/>
</dbReference>
<evidence type="ECO:0000313" key="2">
    <source>
        <dbReference type="Proteomes" id="UP001060085"/>
    </source>
</evidence>